<organism evidence="3 4">
    <name type="scientific">Cucurbita argyrosperma subsp. sororia</name>
    <dbReference type="NCBI Taxonomy" id="37648"/>
    <lineage>
        <taxon>Eukaryota</taxon>
        <taxon>Viridiplantae</taxon>
        <taxon>Streptophyta</taxon>
        <taxon>Embryophyta</taxon>
        <taxon>Tracheophyta</taxon>
        <taxon>Spermatophyta</taxon>
        <taxon>Magnoliopsida</taxon>
        <taxon>eudicotyledons</taxon>
        <taxon>Gunneridae</taxon>
        <taxon>Pentapetalae</taxon>
        <taxon>rosids</taxon>
        <taxon>fabids</taxon>
        <taxon>Cucurbitales</taxon>
        <taxon>Cucurbitaceae</taxon>
        <taxon>Cucurbiteae</taxon>
        <taxon>Cucurbita</taxon>
    </lineage>
</organism>
<keyword evidence="1" id="KW-0175">Coiled coil</keyword>
<evidence type="ECO:0000256" key="1">
    <source>
        <dbReference type="SAM" id="Coils"/>
    </source>
</evidence>
<dbReference type="EMBL" id="JAGKQH010000005">
    <property type="protein sequence ID" value="KAG6598730.1"/>
    <property type="molecule type" value="Genomic_DNA"/>
</dbReference>
<dbReference type="GO" id="GO:0003777">
    <property type="term" value="F:microtubule motor activity"/>
    <property type="evidence" value="ECO:0007669"/>
    <property type="project" value="InterPro"/>
</dbReference>
<name>A0AAV6NK28_9ROSI</name>
<feature type="non-terminal residue" evidence="3">
    <location>
        <position position="1"/>
    </location>
</feature>
<feature type="region of interest" description="Disordered" evidence="2">
    <location>
        <begin position="1"/>
        <end position="34"/>
    </location>
</feature>
<dbReference type="InterPro" id="IPR027640">
    <property type="entry name" value="Kinesin-like_fam"/>
</dbReference>
<dbReference type="PANTHER" id="PTHR47969">
    <property type="entry name" value="CHROMOSOME-ASSOCIATED KINESIN KIF4A-RELATED"/>
    <property type="match status" value="1"/>
</dbReference>
<dbReference type="Pfam" id="PF25764">
    <property type="entry name" value="KIF21A_4th"/>
    <property type="match status" value="1"/>
</dbReference>
<evidence type="ECO:0000313" key="4">
    <source>
        <dbReference type="Proteomes" id="UP000685013"/>
    </source>
</evidence>
<evidence type="ECO:0000313" key="3">
    <source>
        <dbReference type="EMBL" id="KAG6598730.1"/>
    </source>
</evidence>
<accession>A0AAV6NK28</accession>
<dbReference type="AlphaFoldDB" id="A0AAV6NK28"/>
<reference evidence="3 4" key="1">
    <citation type="journal article" date="2021" name="Hortic Res">
        <title>The domestication of Cucurbita argyrosperma as revealed by the genome of its wild relative.</title>
        <authorList>
            <person name="Barrera-Redondo J."/>
            <person name="Sanchez-de la Vega G."/>
            <person name="Aguirre-Liguori J.A."/>
            <person name="Castellanos-Morales G."/>
            <person name="Gutierrez-Guerrero Y.T."/>
            <person name="Aguirre-Dugua X."/>
            <person name="Aguirre-Planter E."/>
            <person name="Tenaillon M.I."/>
            <person name="Lira-Saade R."/>
            <person name="Eguiarte L.E."/>
        </authorList>
    </citation>
    <scope>NUCLEOTIDE SEQUENCE [LARGE SCALE GENOMIC DNA]</scope>
    <source>
        <strain evidence="3">JBR-2021</strain>
    </source>
</reference>
<gene>
    <name evidence="3" type="primary">KIN4C</name>
    <name evidence="3" type="ORF">SDJN03_08508</name>
</gene>
<dbReference type="GO" id="GO:0007052">
    <property type="term" value="P:mitotic spindle organization"/>
    <property type="evidence" value="ECO:0007669"/>
    <property type="project" value="TreeGrafter"/>
</dbReference>
<feature type="coiled-coil region" evidence="1">
    <location>
        <begin position="140"/>
        <end position="195"/>
    </location>
</feature>
<comment type="caution">
    <text evidence="3">The sequence shown here is derived from an EMBL/GenBank/DDBJ whole genome shotgun (WGS) entry which is preliminary data.</text>
</comment>
<dbReference type="GO" id="GO:0051231">
    <property type="term" value="P:spindle elongation"/>
    <property type="evidence" value="ECO:0007669"/>
    <property type="project" value="TreeGrafter"/>
</dbReference>
<keyword evidence="4" id="KW-1185">Reference proteome</keyword>
<protein>
    <submittedName>
        <fullName evidence="3">Kinesin-like protein KIN-4C</fullName>
    </submittedName>
</protein>
<dbReference type="GO" id="GO:0007018">
    <property type="term" value="P:microtubule-based movement"/>
    <property type="evidence" value="ECO:0007669"/>
    <property type="project" value="InterPro"/>
</dbReference>
<feature type="compositionally biased region" description="Low complexity" evidence="2">
    <location>
        <begin position="14"/>
        <end position="25"/>
    </location>
</feature>
<dbReference type="PANTHER" id="PTHR47969:SF6">
    <property type="entry name" value="KINESIN-LIKE PROTEIN KIN-4C"/>
    <property type="match status" value="1"/>
</dbReference>
<proteinExistence type="predicted"/>
<evidence type="ECO:0000256" key="2">
    <source>
        <dbReference type="SAM" id="MobiDB-lite"/>
    </source>
</evidence>
<dbReference type="GO" id="GO:0005875">
    <property type="term" value="C:microtubule associated complex"/>
    <property type="evidence" value="ECO:0007669"/>
    <property type="project" value="TreeGrafter"/>
</dbReference>
<sequence>MRKATRQSKKTGEADVSSSSVTSATDSKDYEKRIRELESENEAFQKEIKDLKNRLENASPSAANSAKKLREGYIQKLDVLEDQVTELKKKLDVQSQLSTRWKKGDEVSKQTDLEIMSLKAQKVQLQCRMKLESVQFRLYKGSLEKEVLQLKREKRRNEHEMNKLLTSNQRLKMVLQRKTEEASEVTKRIRNLLESRRTSAQRRAGAKHGNITSTQYVENEFEVTARLHELCSQYEHLIEEKDKEIAKLQEEADALKQEKSGYPSQDTDDNMLENNQDMNELKEQMVMLSGLFNQMRIQKFNHTPKDASKDVSDQTSPSFGSNNLCEQFDSAGEEHQQDNVKKITLKEECCSCSKKSLCKTTKCQCRSTGRSCGTSCGCALGKCSNRYEKPGEMINGQPLKPLSDIKNVYW</sequence>
<feature type="coiled-coil region" evidence="1">
    <location>
        <begin position="231"/>
        <end position="258"/>
    </location>
</feature>
<dbReference type="Proteomes" id="UP000685013">
    <property type="component" value="Chromosome 5"/>
</dbReference>